<sequence length="197" mass="20970">MLLSTTTLLAAASFIGHAAAHGYVPLIRINGTNIPGWDVNKDGYTTPQPLRIVRPTKYDSGFVSDVKSADITCSIGNSKLPSAPITATIVAGQTLTAVWNTWPIGHDGPIVNYMAKCGTPGCSAWKGDTGAPWFKISQETYDGEWPSNKLARGGFTSDVRIPANIEPGDYLLRHELIALHGATQLGGAQFYPGTSLL</sequence>
<keyword evidence="11" id="KW-0119">Carbohydrate metabolism</keyword>
<keyword evidence="7" id="KW-0560">Oxidoreductase</keyword>
<keyword evidence="3" id="KW-0964">Secreted</keyword>
<evidence type="ECO:0000256" key="13">
    <source>
        <dbReference type="ARBA" id="ARBA00044502"/>
    </source>
</evidence>
<organism evidence="18 19">
    <name type="scientific">Coprinopsis marcescibilis</name>
    <name type="common">Agaric fungus</name>
    <name type="synonym">Psathyrella marcescibilis</name>
    <dbReference type="NCBI Taxonomy" id="230819"/>
    <lineage>
        <taxon>Eukaryota</taxon>
        <taxon>Fungi</taxon>
        <taxon>Dikarya</taxon>
        <taxon>Basidiomycota</taxon>
        <taxon>Agaricomycotina</taxon>
        <taxon>Agaricomycetes</taxon>
        <taxon>Agaricomycetidae</taxon>
        <taxon>Agaricales</taxon>
        <taxon>Agaricineae</taxon>
        <taxon>Psathyrellaceae</taxon>
        <taxon>Coprinopsis</taxon>
    </lineage>
</organism>
<dbReference type="PANTHER" id="PTHR33353:SF10">
    <property type="entry name" value="ENDO-BETA-1,4-GLUCANASE D"/>
    <property type="match status" value="1"/>
</dbReference>
<dbReference type="GO" id="GO:0030245">
    <property type="term" value="P:cellulose catabolic process"/>
    <property type="evidence" value="ECO:0007669"/>
    <property type="project" value="UniProtKB-KW"/>
</dbReference>
<dbReference type="GO" id="GO:0004497">
    <property type="term" value="F:monooxygenase activity"/>
    <property type="evidence" value="ECO:0007669"/>
    <property type="project" value="UniProtKB-KW"/>
</dbReference>
<comment type="catalytic activity">
    <reaction evidence="14">
        <text>[(1-&gt;4)-beta-D-glucosyl]n+m + reduced acceptor + O2 = 4-dehydro-beta-D-glucosyl-[(1-&gt;4)-beta-D-glucosyl]n-1 + [(1-&gt;4)-beta-D-glucosyl]m + acceptor + H2O.</text>
        <dbReference type="EC" id="1.14.99.56"/>
    </reaction>
</comment>
<evidence type="ECO:0000256" key="5">
    <source>
        <dbReference type="ARBA" id="ARBA00022729"/>
    </source>
</evidence>
<evidence type="ECO:0000256" key="14">
    <source>
        <dbReference type="ARBA" id="ARBA00045077"/>
    </source>
</evidence>
<keyword evidence="4" id="KW-0479">Metal-binding</keyword>
<evidence type="ECO:0000313" key="18">
    <source>
        <dbReference type="EMBL" id="TFK28286.1"/>
    </source>
</evidence>
<feature type="chain" id="PRO_5022811001" description="lytic cellulose monooxygenase (C4-dehydrogenating)" evidence="16">
    <location>
        <begin position="21"/>
        <end position="197"/>
    </location>
</feature>
<dbReference type="AlphaFoldDB" id="A0A5C3L899"/>
<dbReference type="Proteomes" id="UP000307440">
    <property type="component" value="Unassembled WGS sequence"/>
</dbReference>
<proteinExistence type="inferred from homology"/>
<gene>
    <name evidence="18" type="ORF">FA15DRAFT_701176</name>
</gene>
<feature type="signal peptide" evidence="16">
    <location>
        <begin position="1"/>
        <end position="20"/>
    </location>
</feature>
<feature type="domain" description="Auxiliary Activity family 9 catalytic" evidence="17">
    <location>
        <begin position="21"/>
        <end position="193"/>
    </location>
</feature>
<keyword evidence="10" id="KW-1015">Disulfide bond</keyword>
<evidence type="ECO:0000313" key="19">
    <source>
        <dbReference type="Proteomes" id="UP000307440"/>
    </source>
</evidence>
<comment type="cofactor">
    <cofactor evidence="1">
        <name>Cu(2+)</name>
        <dbReference type="ChEBI" id="CHEBI:29036"/>
    </cofactor>
</comment>
<evidence type="ECO:0000256" key="6">
    <source>
        <dbReference type="ARBA" id="ARBA00023001"/>
    </source>
</evidence>
<evidence type="ECO:0000256" key="1">
    <source>
        <dbReference type="ARBA" id="ARBA00001973"/>
    </source>
</evidence>
<keyword evidence="8" id="KW-0186">Copper</keyword>
<comment type="similarity">
    <text evidence="13">Belongs to the polysaccharide monooxygenase AA9 family.</text>
</comment>
<comment type="subcellular location">
    <subcellularLocation>
        <location evidence="2">Secreted</location>
    </subcellularLocation>
</comment>
<keyword evidence="19" id="KW-1185">Reference proteome</keyword>
<dbReference type="OrthoDB" id="4849160at2759"/>
<evidence type="ECO:0000256" key="16">
    <source>
        <dbReference type="SAM" id="SignalP"/>
    </source>
</evidence>
<keyword evidence="12" id="KW-0624">Polysaccharide degradation</keyword>
<dbReference type="EC" id="1.14.99.56" evidence="15"/>
<reference evidence="18 19" key="1">
    <citation type="journal article" date="2019" name="Nat. Ecol. Evol.">
        <title>Megaphylogeny resolves global patterns of mushroom evolution.</title>
        <authorList>
            <person name="Varga T."/>
            <person name="Krizsan K."/>
            <person name="Foldi C."/>
            <person name="Dima B."/>
            <person name="Sanchez-Garcia M."/>
            <person name="Sanchez-Ramirez S."/>
            <person name="Szollosi G.J."/>
            <person name="Szarkandi J.G."/>
            <person name="Papp V."/>
            <person name="Albert L."/>
            <person name="Andreopoulos W."/>
            <person name="Angelini C."/>
            <person name="Antonin V."/>
            <person name="Barry K.W."/>
            <person name="Bougher N.L."/>
            <person name="Buchanan P."/>
            <person name="Buyck B."/>
            <person name="Bense V."/>
            <person name="Catcheside P."/>
            <person name="Chovatia M."/>
            <person name="Cooper J."/>
            <person name="Damon W."/>
            <person name="Desjardin D."/>
            <person name="Finy P."/>
            <person name="Geml J."/>
            <person name="Haridas S."/>
            <person name="Hughes K."/>
            <person name="Justo A."/>
            <person name="Karasinski D."/>
            <person name="Kautmanova I."/>
            <person name="Kiss B."/>
            <person name="Kocsube S."/>
            <person name="Kotiranta H."/>
            <person name="LaButti K.M."/>
            <person name="Lechner B.E."/>
            <person name="Liimatainen K."/>
            <person name="Lipzen A."/>
            <person name="Lukacs Z."/>
            <person name="Mihaltcheva S."/>
            <person name="Morgado L.N."/>
            <person name="Niskanen T."/>
            <person name="Noordeloos M.E."/>
            <person name="Ohm R.A."/>
            <person name="Ortiz-Santana B."/>
            <person name="Ovrebo C."/>
            <person name="Racz N."/>
            <person name="Riley R."/>
            <person name="Savchenko A."/>
            <person name="Shiryaev A."/>
            <person name="Soop K."/>
            <person name="Spirin V."/>
            <person name="Szebenyi C."/>
            <person name="Tomsovsky M."/>
            <person name="Tulloss R.E."/>
            <person name="Uehling J."/>
            <person name="Grigoriev I.V."/>
            <person name="Vagvolgyi C."/>
            <person name="Papp T."/>
            <person name="Martin F.M."/>
            <person name="Miettinen O."/>
            <person name="Hibbett D.S."/>
            <person name="Nagy L.G."/>
        </authorList>
    </citation>
    <scope>NUCLEOTIDE SEQUENCE [LARGE SCALE GENOMIC DNA]</scope>
    <source>
        <strain evidence="18 19">CBS 121175</strain>
    </source>
</reference>
<evidence type="ECO:0000256" key="2">
    <source>
        <dbReference type="ARBA" id="ARBA00004613"/>
    </source>
</evidence>
<evidence type="ECO:0000256" key="10">
    <source>
        <dbReference type="ARBA" id="ARBA00023157"/>
    </source>
</evidence>
<dbReference type="EMBL" id="ML210157">
    <property type="protein sequence ID" value="TFK28286.1"/>
    <property type="molecule type" value="Genomic_DNA"/>
</dbReference>
<dbReference type="STRING" id="230819.A0A5C3L899"/>
<dbReference type="GO" id="GO:0005576">
    <property type="term" value="C:extracellular region"/>
    <property type="evidence" value="ECO:0007669"/>
    <property type="project" value="UniProtKB-SubCell"/>
</dbReference>
<evidence type="ECO:0000256" key="7">
    <source>
        <dbReference type="ARBA" id="ARBA00023002"/>
    </source>
</evidence>
<evidence type="ECO:0000256" key="3">
    <source>
        <dbReference type="ARBA" id="ARBA00022525"/>
    </source>
</evidence>
<name>A0A5C3L899_COPMA</name>
<dbReference type="Pfam" id="PF03443">
    <property type="entry name" value="AA9"/>
    <property type="match status" value="1"/>
</dbReference>
<protein>
    <recommendedName>
        <fullName evidence="15">lytic cellulose monooxygenase (C4-dehydrogenating)</fullName>
        <ecNumber evidence="15">1.14.99.56</ecNumber>
    </recommendedName>
</protein>
<dbReference type="InterPro" id="IPR049892">
    <property type="entry name" value="AA9"/>
</dbReference>
<evidence type="ECO:0000256" key="15">
    <source>
        <dbReference type="ARBA" id="ARBA00047174"/>
    </source>
</evidence>
<evidence type="ECO:0000259" key="17">
    <source>
        <dbReference type="Pfam" id="PF03443"/>
    </source>
</evidence>
<evidence type="ECO:0000256" key="9">
    <source>
        <dbReference type="ARBA" id="ARBA00023033"/>
    </source>
</evidence>
<dbReference type="CDD" id="cd21175">
    <property type="entry name" value="LPMO_AA9"/>
    <property type="match status" value="1"/>
</dbReference>
<keyword evidence="5 16" id="KW-0732">Signal</keyword>
<evidence type="ECO:0000256" key="8">
    <source>
        <dbReference type="ARBA" id="ARBA00023008"/>
    </source>
</evidence>
<keyword evidence="9" id="KW-0503">Monooxygenase</keyword>
<evidence type="ECO:0000256" key="11">
    <source>
        <dbReference type="ARBA" id="ARBA00023277"/>
    </source>
</evidence>
<dbReference type="Gene3D" id="2.70.50.70">
    <property type="match status" value="1"/>
</dbReference>
<dbReference type="GO" id="GO:0046872">
    <property type="term" value="F:metal ion binding"/>
    <property type="evidence" value="ECO:0007669"/>
    <property type="project" value="UniProtKB-KW"/>
</dbReference>
<evidence type="ECO:0000256" key="4">
    <source>
        <dbReference type="ARBA" id="ARBA00022723"/>
    </source>
</evidence>
<dbReference type="PANTHER" id="PTHR33353">
    <property type="entry name" value="PUTATIVE (AFU_ORTHOLOGUE AFUA_1G12560)-RELATED"/>
    <property type="match status" value="1"/>
</dbReference>
<evidence type="ECO:0000256" key="12">
    <source>
        <dbReference type="ARBA" id="ARBA00023326"/>
    </source>
</evidence>
<keyword evidence="6" id="KW-0136">Cellulose degradation</keyword>
<accession>A0A5C3L899</accession>
<dbReference type="InterPro" id="IPR005103">
    <property type="entry name" value="AA9_LPMO"/>
</dbReference>